<reference evidence="1" key="1">
    <citation type="journal article" date="2023" name="Mol. Biol. Evol.">
        <title>Third-Generation Sequencing Reveals the Adaptive Role of the Epigenome in Three Deep-Sea Polychaetes.</title>
        <authorList>
            <person name="Perez M."/>
            <person name="Aroh O."/>
            <person name="Sun Y."/>
            <person name="Lan Y."/>
            <person name="Juniper S.K."/>
            <person name="Young C.R."/>
            <person name="Angers B."/>
            <person name="Qian P.Y."/>
        </authorList>
    </citation>
    <scope>NUCLEOTIDE SEQUENCE</scope>
    <source>
        <strain evidence="1">P08H-3</strain>
    </source>
</reference>
<evidence type="ECO:0000313" key="2">
    <source>
        <dbReference type="Proteomes" id="UP001208570"/>
    </source>
</evidence>
<proteinExistence type="predicted"/>
<sequence length="335" mass="37548">MTKPSKRKLFSESAKALLSKTLDKVDDVELGTNGQIESLIEQTVSGNTSKSDTNQICESGEVKSRDQEQEVSYSHSGQIISQPTYDKYLSTDEHQREANFRDLIGDNEDTKMTVIDQFSAGEETIPKSFSHEALVAEHVERRHGCSQFNEYVLTGDDNIQLSHEALVAEHVERGHGCSRFNEYVLTGDDNIQLIGWEASPESYLAENQLVDGAQSRNCCRPGENTQGREPHSVSEFLFSPTNSERSELSLHSRSTEGKSFFKTNSKHELIRCKNERALYSIHLGSMWAGMVEPVRTFVSENAMLANTDACFNLNSDPVTVCSQYLVREIHINEAV</sequence>
<accession>A0AAD9J813</accession>
<protein>
    <submittedName>
        <fullName evidence="1">Uncharacterized protein</fullName>
    </submittedName>
</protein>
<evidence type="ECO:0000313" key="1">
    <source>
        <dbReference type="EMBL" id="KAK2147696.1"/>
    </source>
</evidence>
<dbReference type="AlphaFoldDB" id="A0AAD9J813"/>
<dbReference type="Proteomes" id="UP001208570">
    <property type="component" value="Unassembled WGS sequence"/>
</dbReference>
<organism evidence="1 2">
    <name type="scientific">Paralvinella palmiformis</name>
    <dbReference type="NCBI Taxonomy" id="53620"/>
    <lineage>
        <taxon>Eukaryota</taxon>
        <taxon>Metazoa</taxon>
        <taxon>Spiralia</taxon>
        <taxon>Lophotrochozoa</taxon>
        <taxon>Annelida</taxon>
        <taxon>Polychaeta</taxon>
        <taxon>Sedentaria</taxon>
        <taxon>Canalipalpata</taxon>
        <taxon>Terebellida</taxon>
        <taxon>Terebelliformia</taxon>
        <taxon>Alvinellidae</taxon>
        <taxon>Paralvinella</taxon>
    </lineage>
</organism>
<dbReference type="EMBL" id="JAODUP010000540">
    <property type="protein sequence ID" value="KAK2147696.1"/>
    <property type="molecule type" value="Genomic_DNA"/>
</dbReference>
<comment type="caution">
    <text evidence="1">The sequence shown here is derived from an EMBL/GenBank/DDBJ whole genome shotgun (WGS) entry which is preliminary data.</text>
</comment>
<name>A0AAD9J813_9ANNE</name>
<keyword evidence="2" id="KW-1185">Reference proteome</keyword>
<gene>
    <name evidence="1" type="ORF">LSH36_540g00040</name>
</gene>